<evidence type="ECO:0000313" key="2">
    <source>
        <dbReference type="Proteomes" id="UP000244527"/>
    </source>
</evidence>
<name>A0A2S1LHJ8_9FLAO</name>
<dbReference type="GO" id="GO:0008671">
    <property type="term" value="F:2-dehydro-3-deoxygalactonokinase activity"/>
    <property type="evidence" value="ECO:0007669"/>
    <property type="project" value="InterPro"/>
</dbReference>
<evidence type="ECO:0000313" key="1">
    <source>
        <dbReference type="EMBL" id="AWG23262.1"/>
    </source>
</evidence>
<dbReference type="EMBL" id="CP020918">
    <property type="protein sequence ID" value="AWG23262.1"/>
    <property type="molecule type" value="Genomic_DNA"/>
</dbReference>
<dbReference type="InterPro" id="IPR007729">
    <property type="entry name" value="DGOK"/>
</dbReference>
<dbReference type="KEGG" id="ffa:FFWV33_17880"/>
<dbReference type="GO" id="GO:0034194">
    <property type="term" value="P:D-galactonate catabolic process"/>
    <property type="evidence" value="ECO:0007669"/>
    <property type="project" value="InterPro"/>
</dbReference>
<dbReference type="CDD" id="cd24012">
    <property type="entry name" value="ASKHA_NBD_KDGal-kinase"/>
    <property type="match status" value="1"/>
</dbReference>
<gene>
    <name evidence="1" type="ORF">FFWV33_17880</name>
</gene>
<dbReference type="OrthoDB" id="256574at2"/>
<dbReference type="InterPro" id="IPR042258">
    <property type="entry name" value="DGOK_N"/>
</dbReference>
<dbReference type="Pfam" id="PF05035">
    <property type="entry name" value="DGOK"/>
    <property type="match status" value="1"/>
</dbReference>
<sequence>MATIKTFVSVDWGTTNLRLRLVEVPSLQIIEEVVSPKGIKTIYNEWVNCGGDKETYFLTFLKKQLALFSNTITSDVAIVVSGMASSSIGLRELPYASLPFKTDGKSLYIEKIRSDIIPNMIHLISGVKSDSDVIRGEEVEIIGLVNEEDKNHSVVFVTPGTHSKHVVCEKGEITNFFTFMTGEVFSVISEYTILKASIEKTEFDETVLNAFEEGVQKAMEGKSLLNTLFKVRTNNLFKEKTNIENYYYLSGLLIGEELQSLRDLPCDSIKLCAGGKLFELYHSAICVLGLESKTEIIQANLVDLSVVKGQWNILKNQL</sequence>
<dbReference type="RefSeq" id="WP_108742160.1">
    <property type="nucleotide sequence ID" value="NZ_CP020918.1"/>
</dbReference>
<keyword evidence="2" id="KW-1185">Reference proteome</keyword>
<evidence type="ECO:0008006" key="3">
    <source>
        <dbReference type="Google" id="ProtNLM"/>
    </source>
</evidence>
<dbReference type="Proteomes" id="UP000244527">
    <property type="component" value="Chromosome"/>
</dbReference>
<organism evidence="1 2">
    <name type="scientific">Flavobacterium faecale</name>
    <dbReference type="NCBI Taxonomy" id="1355330"/>
    <lineage>
        <taxon>Bacteria</taxon>
        <taxon>Pseudomonadati</taxon>
        <taxon>Bacteroidota</taxon>
        <taxon>Flavobacteriia</taxon>
        <taxon>Flavobacteriales</taxon>
        <taxon>Flavobacteriaceae</taxon>
        <taxon>Flavobacterium</taxon>
    </lineage>
</organism>
<proteinExistence type="predicted"/>
<dbReference type="AlphaFoldDB" id="A0A2S1LHJ8"/>
<dbReference type="Gene3D" id="3.30.420.310">
    <property type="entry name" value="2-keto-3-deoxy-galactonokinase, C-terminal domain"/>
    <property type="match status" value="1"/>
</dbReference>
<accession>A0A2S1LHJ8</accession>
<dbReference type="InterPro" id="IPR042257">
    <property type="entry name" value="DGOK_C"/>
</dbReference>
<protein>
    <recommendedName>
        <fullName evidence="3">2-keto-3-deoxy-galactonokinase</fullName>
    </recommendedName>
</protein>
<dbReference type="Gene3D" id="3.30.420.300">
    <property type="entry name" value="2-keto-3-deoxy-galactonokinase, substrate binding domain"/>
    <property type="match status" value="1"/>
</dbReference>
<reference evidence="1 2" key="1">
    <citation type="submission" date="2017-04" db="EMBL/GenBank/DDBJ databases">
        <title>Compelte genome sequence of WV33.</title>
        <authorList>
            <person name="Lee P.C."/>
        </authorList>
    </citation>
    <scope>NUCLEOTIDE SEQUENCE [LARGE SCALE GENOMIC DNA]</scope>
    <source>
        <strain evidence="1 2">WV33</strain>
    </source>
</reference>